<sequence>MVTETQEEITQLDIEIPKPHSDKQDEFVRCAVLRQVIKAGRRFGKTAGASIKACLAFLGICSECMGEGCVACEFTGKIPPRRVLYAAPTAEQVGKFWFDTVDTLSPGIDIGYFKKDETEHVIEIPRTELRIRAKTAWNANTMRGDYAGLLIMEEYQMMNEDAWEEVGQPMLLDNNGTAVFIFTPPSLKSEGVSKAKDPRHASKMFKKAALDTTGRWKTFHFTSYDNPTLSKDALGEISKDMSADSYRREILAEDDDIEASWLVYGKFNDNLCKIKRFDIPDNWTVFSGHDFGQANPAALFVAQVKLPLPPEAPAYLRYGDYVAFAEYAPGAGFNAEQHRDRFKEVLGNRKLERAVGGNVTTEEEIRQLYRKLGWYIFAPEITRVNLQVDRAMSIVENNQLYVFEDLHELLRQIHDCMWVLDETKKPTNKIKDEARYHLAACLRYLATILVVRQVYGERKAQVWKW</sequence>
<dbReference type="Gene3D" id="3.30.420.280">
    <property type="match status" value="1"/>
</dbReference>
<dbReference type="AlphaFoldDB" id="A0A6M3L068"/>
<organism evidence="1">
    <name type="scientific">viral metagenome</name>
    <dbReference type="NCBI Taxonomy" id="1070528"/>
    <lineage>
        <taxon>unclassified sequences</taxon>
        <taxon>metagenomes</taxon>
        <taxon>organismal metagenomes</taxon>
    </lineage>
</organism>
<reference evidence="1" key="1">
    <citation type="submission" date="2020-03" db="EMBL/GenBank/DDBJ databases">
        <title>The deep terrestrial virosphere.</title>
        <authorList>
            <person name="Holmfeldt K."/>
            <person name="Nilsson E."/>
            <person name="Simone D."/>
            <person name="Lopez-Fernandez M."/>
            <person name="Wu X."/>
            <person name="de Brujin I."/>
            <person name="Lundin D."/>
            <person name="Andersson A."/>
            <person name="Bertilsson S."/>
            <person name="Dopson M."/>
        </authorList>
    </citation>
    <scope>NUCLEOTIDE SEQUENCE</scope>
    <source>
        <strain evidence="1">MM415B02869</strain>
    </source>
</reference>
<dbReference type="Gene3D" id="3.40.50.300">
    <property type="entry name" value="P-loop containing nucleotide triphosphate hydrolases"/>
    <property type="match status" value="1"/>
</dbReference>
<evidence type="ECO:0000313" key="1">
    <source>
        <dbReference type="EMBL" id="QJA87923.1"/>
    </source>
</evidence>
<dbReference type="InterPro" id="IPR027417">
    <property type="entry name" value="P-loop_NTPase"/>
</dbReference>
<proteinExistence type="predicted"/>
<protein>
    <submittedName>
        <fullName evidence="1">Putative terminase</fullName>
    </submittedName>
</protein>
<gene>
    <name evidence="1" type="ORF">MM415B02869_0004</name>
</gene>
<dbReference type="EMBL" id="MT142741">
    <property type="protein sequence ID" value="QJA87923.1"/>
    <property type="molecule type" value="Genomic_DNA"/>
</dbReference>
<name>A0A6M3L068_9ZZZZ</name>
<accession>A0A6M3L068</accession>